<proteinExistence type="predicted"/>
<sequence>MRLELWVGPEASYTRTASHTLDQQELTGFAGRPEDLDRMASLGASRVRLPLLWERIMPEQTPDWTWSDAALQQLQRLKLDPIAGLVHHGSGPAHTSLLDPAFPEKLADYARRVAERYPHLDHWTPVNEPLTTARFSGLYGHWYPHAQDDHSFVQALLNELRGTVLAMQAVREINPASQLVQTEDLGRTASTPALREQAAFENERRWITWDLLCGRVGPGHPMWSYLKWAGATEEQVMWFAEHPCPPGILGLNLYLTSDRFLDERLDRYPESTHGGNGRQQYADVEAIRVRGPLQGLHHTRLMETHERYGLPMALTEVHLGCTREEQLRWLNAAWQGSTEALLEGADVRALTIWSAFGSAEWNSLQTRQEGHYEPGVWDVSAGWPRETALAQLARELVNGELLSHPVLPGPGWWQRAERVTYPAEGDVQALELTGRPLLLVQGQDELASGLMEELDHLCWLRGLPVVSVPDDGQVITSQIRRLRPWAVVEVSHPQELRLHWLGRSPLCIRADDWDRHALHAALDLLIDGEDGEWHWDGQMMRPNWQRQDGESLPPATTTY</sequence>
<dbReference type="SUPFAM" id="SSF51445">
    <property type="entry name" value="(Trans)glycosidases"/>
    <property type="match status" value="1"/>
</dbReference>
<dbReference type="Gene3D" id="3.20.20.80">
    <property type="entry name" value="Glycosidases"/>
    <property type="match status" value="1"/>
</dbReference>
<dbReference type="Pfam" id="PF00232">
    <property type="entry name" value="Glyco_hydro_1"/>
    <property type="match status" value="1"/>
</dbReference>
<dbReference type="GO" id="GO:0005975">
    <property type="term" value="P:carbohydrate metabolic process"/>
    <property type="evidence" value="ECO:0007669"/>
    <property type="project" value="InterPro"/>
</dbReference>
<dbReference type="EMBL" id="CP158299">
    <property type="protein sequence ID" value="XBV86691.1"/>
    <property type="molecule type" value="Genomic_DNA"/>
</dbReference>
<dbReference type="GO" id="GO:0004553">
    <property type="term" value="F:hydrolase activity, hydrolyzing O-glycosyl compounds"/>
    <property type="evidence" value="ECO:0007669"/>
    <property type="project" value="InterPro"/>
</dbReference>
<dbReference type="InterPro" id="IPR001360">
    <property type="entry name" value="Glyco_hydro_1"/>
</dbReference>
<protein>
    <submittedName>
        <fullName evidence="1">Family 1 glycosylhydrolase</fullName>
    </submittedName>
</protein>
<name>A0AAU7UDY3_9DEIO</name>
<dbReference type="InterPro" id="IPR017853">
    <property type="entry name" value="GH"/>
</dbReference>
<gene>
    <name evidence="1" type="ORF">ABOD76_10385</name>
</gene>
<evidence type="ECO:0000313" key="1">
    <source>
        <dbReference type="EMBL" id="XBV86691.1"/>
    </source>
</evidence>
<organism evidence="1">
    <name type="scientific">Deinococcus sonorensis KR-87</name>
    <dbReference type="NCBI Taxonomy" id="694439"/>
    <lineage>
        <taxon>Bacteria</taxon>
        <taxon>Thermotogati</taxon>
        <taxon>Deinococcota</taxon>
        <taxon>Deinococci</taxon>
        <taxon>Deinococcales</taxon>
        <taxon>Deinococcaceae</taxon>
        <taxon>Deinococcus</taxon>
    </lineage>
</organism>
<reference evidence="1" key="1">
    <citation type="submission" date="2024-06" db="EMBL/GenBank/DDBJ databases">
        <title>Draft Genome Sequence of Deinococcus sonorensis Type Strain KR-87, a Biofilm Producing Representative of the Genus Deinococcus.</title>
        <authorList>
            <person name="Boren L.S."/>
            <person name="Grosso R.A."/>
            <person name="Hugenberg-Cox A.N."/>
            <person name="Hill J.T.E."/>
            <person name="Albert C.M."/>
            <person name="Tuohy J.M."/>
        </authorList>
    </citation>
    <scope>NUCLEOTIDE SEQUENCE</scope>
    <source>
        <strain evidence="1">KR-87</strain>
    </source>
</reference>
<dbReference type="KEGG" id="dsc:ABOD76_10385"/>
<dbReference type="AlphaFoldDB" id="A0AAU7UDY3"/>
<accession>A0AAU7UDY3</accession>
<dbReference type="RefSeq" id="WP_350244768.1">
    <property type="nucleotide sequence ID" value="NZ_CP158299.1"/>
</dbReference>